<reference evidence="10 11" key="1">
    <citation type="submission" date="2019-01" db="EMBL/GenBank/DDBJ databases">
        <authorList>
            <person name="Chen W.-M."/>
        </authorList>
    </citation>
    <scope>NUCLEOTIDE SEQUENCE [LARGE SCALE GENOMIC DNA]</scope>
    <source>
        <strain evidence="10 11">FSY-15</strain>
    </source>
</reference>
<evidence type="ECO:0000256" key="6">
    <source>
        <dbReference type="NCBIfam" id="TIGR01068"/>
    </source>
</evidence>
<dbReference type="FunFam" id="3.40.30.10:FF:000001">
    <property type="entry name" value="Thioredoxin"/>
    <property type="match status" value="1"/>
</dbReference>
<feature type="site" description="Contributes to redox potential value" evidence="7">
    <location>
        <position position="24"/>
    </location>
</feature>
<feature type="disulfide bond" description="Redox-active" evidence="8">
    <location>
        <begin position="22"/>
        <end position="25"/>
    </location>
</feature>
<dbReference type="EMBL" id="SACY01000001">
    <property type="protein sequence ID" value="RVU27025.1"/>
    <property type="molecule type" value="Genomic_DNA"/>
</dbReference>
<evidence type="ECO:0000256" key="2">
    <source>
        <dbReference type="ARBA" id="ARBA00022448"/>
    </source>
</evidence>
<dbReference type="RefSeq" id="WP_127802576.1">
    <property type="nucleotide sequence ID" value="NZ_SACY01000001.1"/>
</dbReference>
<dbReference type="AlphaFoldDB" id="A0A437PXN8"/>
<keyword evidence="4 8" id="KW-1015">Disulfide bond</keyword>
<dbReference type="InterPro" id="IPR017937">
    <property type="entry name" value="Thioredoxin_CS"/>
</dbReference>
<name>A0A437PXN8_9BACT</name>
<keyword evidence="2" id="KW-0813">Transport</keyword>
<proteinExistence type="inferred from homology"/>
<evidence type="ECO:0000256" key="3">
    <source>
        <dbReference type="ARBA" id="ARBA00022982"/>
    </source>
</evidence>
<dbReference type="Proteomes" id="UP000282832">
    <property type="component" value="Unassembled WGS sequence"/>
</dbReference>
<dbReference type="GO" id="GO:0005829">
    <property type="term" value="C:cytosol"/>
    <property type="evidence" value="ECO:0007669"/>
    <property type="project" value="TreeGrafter"/>
</dbReference>
<feature type="active site" description="Nucleophile" evidence="7">
    <location>
        <position position="22"/>
    </location>
</feature>
<evidence type="ECO:0000313" key="11">
    <source>
        <dbReference type="Proteomes" id="UP000282832"/>
    </source>
</evidence>
<comment type="similarity">
    <text evidence="1">Belongs to the thioredoxin family.</text>
</comment>
<dbReference type="GO" id="GO:0045454">
    <property type="term" value="P:cell redox homeostasis"/>
    <property type="evidence" value="ECO:0007669"/>
    <property type="project" value="TreeGrafter"/>
</dbReference>
<evidence type="ECO:0000256" key="4">
    <source>
        <dbReference type="ARBA" id="ARBA00023157"/>
    </source>
</evidence>
<evidence type="ECO:0000256" key="7">
    <source>
        <dbReference type="PIRSR" id="PIRSR000077-1"/>
    </source>
</evidence>
<sequence>MNFKEIISSDKPVLVDFSAEWCGPCKQLAPILEQVKSKVGETAKIVKIDVDRNRKVADQFQIRSVPTMILFKDGKSVWRQSGVQPAHVLENLIKQYSK</sequence>
<feature type="domain" description="Thioredoxin" evidence="9">
    <location>
        <begin position="1"/>
        <end position="98"/>
    </location>
</feature>
<evidence type="ECO:0000313" key="10">
    <source>
        <dbReference type="EMBL" id="RVU27025.1"/>
    </source>
</evidence>
<feature type="site" description="Contributes to redox potential value" evidence="7">
    <location>
        <position position="23"/>
    </location>
</feature>
<dbReference type="InterPro" id="IPR036249">
    <property type="entry name" value="Thioredoxin-like_sf"/>
</dbReference>
<gene>
    <name evidence="10" type="primary">trxA</name>
    <name evidence="10" type="ORF">EOJ36_03240</name>
</gene>
<keyword evidence="3" id="KW-0249">Electron transport</keyword>
<dbReference type="PANTHER" id="PTHR45663:SF11">
    <property type="entry name" value="GEO12009P1"/>
    <property type="match status" value="1"/>
</dbReference>
<dbReference type="InterPro" id="IPR005746">
    <property type="entry name" value="Thioredoxin"/>
</dbReference>
<keyword evidence="5 8" id="KW-0676">Redox-active center</keyword>
<dbReference type="PIRSF" id="PIRSF000077">
    <property type="entry name" value="Thioredoxin"/>
    <property type="match status" value="1"/>
</dbReference>
<evidence type="ECO:0000256" key="1">
    <source>
        <dbReference type="ARBA" id="ARBA00008987"/>
    </source>
</evidence>
<dbReference type="SUPFAM" id="SSF52833">
    <property type="entry name" value="Thioredoxin-like"/>
    <property type="match status" value="1"/>
</dbReference>
<evidence type="ECO:0000259" key="9">
    <source>
        <dbReference type="PROSITE" id="PS51352"/>
    </source>
</evidence>
<dbReference type="InterPro" id="IPR013766">
    <property type="entry name" value="Thioredoxin_domain"/>
</dbReference>
<dbReference type="PROSITE" id="PS00194">
    <property type="entry name" value="THIOREDOXIN_1"/>
    <property type="match status" value="1"/>
</dbReference>
<protein>
    <recommendedName>
        <fullName evidence="6">Thioredoxin</fullName>
    </recommendedName>
</protein>
<accession>A0A437PXN8</accession>
<dbReference type="CDD" id="cd02947">
    <property type="entry name" value="TRX_family"/>
    <property type="match status" value="1"/>
</dbReference>
<organism evidence="10 11">
    <name type="scientific">Sandaracinomonas limnophila</name>
    <dbReference type="NCBI Taxonomy" id="1862386"/>
    <lineage>
        <taxon>Bacteria</taxon>
        <taxon>Pseudomonadati</taxon>
        <taxon>Bacteroidota</taxon>
        <taxon>Cytophagia</taxon>
        <taxon>Cytophagales</taxon>
        <taxon>Flectobacillaceae</taxon>
        <taxon>Sandaracinomonas</taxon>
    </lineage>
</organism>
<feature type="active site" description="Nucleophile" evidence="7">
    <location>
        <position position="25"/>
    </location>
</feature>
<dbReference type="Pfam" id="PF00085">
    <property type="entry name" value="Thioredoxin"/>
    <property type="match status" value="1"/>
</dbReference>
<dbReference type="PROSITE" id="PS51352">
    <property type="entry name" value="THIOREDOXIN_2"/>
    <property type="match status" value="1"/>
</dbReference>
<comment type="caution">
    <text evidence="10">The sequence shown here is derived from an EMBL/GenBank/DDBJ whole genome shotgun (WGS) entry which is preliminary data.</text>
</comment>
<dbReference type="NCBIfam" id="TIGR01068">
    <property type="entry name" value="thioredoxin"/>
    <property type="match status" value="1"/>
</dbReference>
<keyword evidence="11" id="KW-1185">Reference proteome</keyword>
<dbReference type="Gene3D" id="3.40.30.10">
    <property type="entry name" value="Glutaredoxin"/>
    <property type="match status" value="1"/>
</dbReference>
<dbReference type="OrthoDB" id="9790390at2"/>
<dbReference type="GO" id="GO:0015035">
    <property type="term" value="F:protein-disulfide reductase activity"/>
    <property type="evidence" value="ECO:0007669"/>
    <property type="project" value="UniProtKB-UniRule"/>
</dbReference>
<evidence type="ECO:0000256" key="8">
    <source>
        <dbReference type="PIRSR" id="PIRSR000077-4"/>
    </source>
</evidence>
<feature type="site" description="Deprotonates C-terminal active site Cys" evidence="7">
    <location>
        <position position="16"/>
    </location>
</feature>
<dbReference type="PANTHER" id="PTHR45663">
    <property type="entry name" value="GEO12009P1"/>
    <property type="match status" value="1"/>
</dbReference>
<dbReference type="PRINTS" id="PR00421">
    <property type="entry name" value="THIOREDOXIN"/>
</dbReference>
<evidence type="ECO:0000256" key="5">
    <source>
        <dbReference type="ARBA" id="ARBA00023284"/>
    </source>
</evidence>